<name>A0AAV8ZSU4_9CUCU</name>
<evidence type="ECO:0000313" key="1">
    <source>
        <dbReference type="EMBL" id="KAJ8970795.1"/>
    </source>
</evidence>
<organism evidence="1 2">
    <name type="scientific">Rhamnusium bicolor</name>
    <dbReference type="NCBI Taxonomy" id="1586634"/>
    <lineage>
        <taxon>Eukaryota</taxon>
        <taxon>Metazoa</taxon>
        <taxon>Ecdysozoa</taxon>
        <taxon>Arthropoda</taxon>
        <taxon>Hexapoda</taxon>
        <taxon>Insecta</taxon>
        <taxon>Pterygota</taxon>
        <taxon>Neoptera</taxon>
        <taxon>Endopterygota</taxon>
        <taxon>Coleoptera</taxon>
        <taxon>Polyphaga</taxon>
        <taxon>Cucujiformia</taxon>
        <taxon>Chrysomeloidea</taxon>
        <taxon>Cerambycidae</taxon>
        <taxon>Lepturinae</taxon>
        <taxon>Rhagiini</taxon>
        <taxon>Rhamnusium</taxon>
    </lineage>
</organism>
<dbReference type="Proteomes" id="UP001162156">
    <property type="component" value="Unassembled WGS sequence"/>
</dbReference>
<reference evidence="1" key="1">
    <citation type="journal article" date="2023" name="Insect Mol. Biol.">
        <title>Genome sequencing provides insights into the evolution of gene families encoding plant cell wall-degrading enzymes in longhorned beetles.</title>
        <authorList>
            <person name="Shin N.R."/>
            <person name="Okamura Y."/>
            <person name="Kirsch R."/>
            <person name="Pauchet Y."/>
        </authorList>
    </citation>
    <scope>NUCLEOTIDE SEQUENCE</scope>
    <source>
        <strain evidence="1">RBIC_L_NR</strain>
    </source>
</reference>
<feature type="non-terminal residue" evidence="1">
    <location>
        <position position="1"/>
    </location>
</feature>
<proteinExistence type="predicted"/>
<dbReference type="EMBL" id="JANEYF010000305">
    <property type="protein sequence ID" value="KAJ8970795.1"/>
    <property type="molecule type" value="Genomic_DNA"/>
</dbReference>
<protein>
    <submittedName>
        <fullName evidence="1">Uncharacterized protein</fullName>
    </submittedName>
</protein>
<comment type="caution">
    <text evidence="1">The sequence shown here is derived from an EMBL/GenBank/DDBJ whole genome shotgun (WGS) entry which is preliminary data.</text>
</comment>
<dbReference type="AlphaFoldDB" id="A0AAV8ZSU4"/>
<gene>
    <name evidence="1" type="ORF">NQ314_001025</name>
</gene>
<accession>A0AAV8ZSU4</accession>
<evidence type="ECO:0000313" key="2">
    <source>
        <dbReference type="Proteomes" id="UP001162156"/>
    </source>
</evidence>
<sequence>GLATILQKGLTVQEAIDVAFGEVDGINDSIEAVYIAPPDPGILTDEDSGDEDEGGDFDHLSKRQLLADAEVRTAGGISLGKYMPTEQSESKKMAFLRQIISIRHLLICYTQKFLTPRIGFREISHITRSNILRQIIHYLKTNQLLIYSKCK</sequence>
<keyword evidence="2" id="KW-1185">Reference proteome</keyword>